<gene>
    <name evidence="11" type="ORF">COZ07_08805</name>
    <name evidence="10" type="ORF">COZ58_01340</name>
</gene>
<dbReference type="PRINTS" id="PR00469">
    <property type="entry name" value="PNDRDTASEII"/>
</dbReference>
<reference evidence="12 13" key="1">
    <citation type="submission" date="2017-09" db="EMBL/GenBank/DDBJ databases">
        <title>Depth-based differentiation of microbial function through sediment-hosted aquifers and enrichment of novel symbionts in the deep terrestrial subsurface.</title>
        <authorList>
            <person name="Probst A.J."/>
            <person name="Ladd B."/>
            <person name="Jarett J.K."/>
            <person name="Geller-Mcgrath D.E."/>
            <person name="Sieber C.M."/>
            <person name="Emerson J.B."/>
            <person name="Anantharaman K."/>
            <person name="Thomas B.C."/>
            <person name="Malmstrom R."/>
            <person name="Stieglmeier M."/>
            <person name="Klingl A."/>
            <person name="Woyke T."/>
            <person name="Ryan C.M."/>
            <person name="Banfield J.F."/>
        </authorList>
    </citation>
    <scope>NUCLEOTIDE SEQUENCE [LARGE SCALE GENOMIC DNA]</scope>
    <source>
        <strain evidence="11">CG_4_10_14_3_um_filter_34_13</strain>
    </source>
</reference>
<evidence type="ECO:0000256" key="2">
    <source>
        <dbReference type="ARBA" id="ARBA00006561"/>
    </source>
</evidence>
<keyword evidence="3" id="KW-0004">4Fe-4S</keyword>
<evidence type="ECO:0000259" key="9">
    <source>
        <dbReference type="PROSITE" id="PS51379"/>
    </source>
</evidence>
<dbReference type="Gene3D" id="3.30.70.3270">
    <property type="match status" value="1"/>
</dbReference>
<dbReference type="Proteomes" id="UP000230646">
    <property type="component" value="Unassembled WGS sequence"/>
</dbReference>
<keyword evidence="6" id="KW-0560">Oxidoreductase</keyword>
<evidence type="ECO:0000313" key="12">
    <source>
        <dbReference type="Proteomes" id="UP000230646"/>
    </source>
</evidence>
<dbReference type="InterPro" id="IPR036188">
    <property type="entry name" value="FAD/NAD-bd_sf"/>
</dbReference>
<proteinExistence type="inferred from homology"/>
<dbReference type="Gene3D" id="3.40.50.720">
    <property type="entry name" value="NAD(P)-binding Rossmann-like Domain"/>
    <property type="match status" value="1"/>
</dbReference>
<feature type="domain" description="4Fe-4S ferredoxin-type" evidence="9">
    <location>
        <begin position="156"/>
        <end position="185"/>
    </location>
</feature>
<accession>A0A2M7KAE3</accession>
<dbReference type="InterPro" id="IPR039650">
    <property type="entry name" value="HdrA-like"/>
</dbReference>
<name>A0A2M7KAE3_9BACT</name>
<dbReference type="GO" id="GO:0046872">
    <property type="term" value="F:metal ion binding"/>
    <property type="evidence" value="ECO:0007669"/>
    <property type="project" value="UniProtKB-KW"/>
</dbReference>
<comment type="caution">
    <text evidence="10">The sequence shown here is derived from an EMBL/GenBank/DDBJ whole genome shotgun (WGS) entry which is preliminary data.</text>
</comment>
<keyword evidence="8" id="KW-0411">Iron-sulfur</keyword>
<comment type="cofactor">
    <cofactor evidence="1">
        <name>FAD</name>
        <dbReference type="ChEBI" id="CHEBI:57692"/>
    </cofactor>
</comment>
<sequence>MEKNIGAVMVVGAGIGGIQASLDLAELGLKVYLIDKSSNIGGTLSQLDRQFTTNDCGMCQMLPIFKREEASEFCLRRDLTHPNIQIMTNTEVEKVEGSVGDFKVSLQKKARYIKEDKCIGCGLCTEICPIKVKDEFNEGLASRKAIYIKYPQAIPNLYTIDIESCNRCGECVKICPTKAIDLSQKDEILELEVGAIILSLGFEEFDPHDLSQYGYEKCLNVVTSTELERMFSEMGPYNGKFIRPSDGKMPRKIAFLQCIGSRDKEKDYCSSACCMIALKDAMLIKKIDPTIDVQIFFMDIRTFGKGYCRYYEKAKEEGIKFIRYRVPAIEEFPDTKNLKIIYETEKGDYVKDEFNLVVLSVGQSPPDKAKNISEILGLKLNKYGFCKTIDFSNMAEKEGIFACGSFSGPKDISETVTEASAGALKASMAMLSSRGKFFGEGNYPQEIDVTNEDPKIGIFICHCGQEISSIINIKEVKEFASKLPNVCLVEDFKYLCFKPDLNEAKEKIVDSKVNRVIFAACTSYKYEVLFKQGLRQVGFNPSLLQIVNFREQISWVHKDKKLATEKAEKFLSMAVEKAVLQQPLPLITDSVVKRALVVGAGLSGMTAALYVAEEEFEVDLIEKTSELGGNAREIYMTLEGLNVQDFLKKRIEEIENNRLIHIYKNTELEEVTGYAGNFQARLIINQSESKVISYGAIIVATGAKENQSLKEYSYGEDKRIITQKEMERLIANKEIEVNSQNSIVMIQCVGSREEPHLYCSRVCCSQAIKNALKIKEENPKANIYILYRDIMTYEFKEEYYTKAREMGIAFIRYNVDNKPQLKIEGGKLKVRVTDFVLNEELVINPDFVVLSVGMIPEDNHSLAKILEVTLDNDGFFEEANVKFRPVEFLRDGIFVCGLAHSPRSVKESLTQATAAATKTVILLFQERMLSRRCIAEVNERWCSGCEVCISSCPYKARVIDEQKRVVKVISTLCRGCGTCAAVCPNGAAKLKGYEDKQILSVIDAAI</sequence>
<dbReference type="PROSITE" id="PS51379">
    <property type="entry name" value="4FE4S_FER_2"/>
    <property type="match status" value="4"/>
</dbReference>
<dbReference type="Gene3D" id="3.30.70.20">
    <property type="match status" value="1"/>
</dbReference>
<dbReference type="EMBL" id="PFKO01000325">
    <property type="protein sequence ID" value="PIY31557.1"/>
    <property type="molecule type" value="Genomic_DNA"/>
</dbReference>
<dbReference type="Pfam" id="PF13450">
    <property type="entry name" value="NAD_binding_8"/>
    <property type="match status" value="1"/>
</dbReference>
<dbReference type="Pfam" id="PF13187">
    <property type="entry name" value="Fer4_9"/>
    <property type="match status" value="1"/>
</dbReference>
<comment type="similarity">
    <text evidence="2">Belongs to the HdrA family.</text>
</comment>
<organism evidence="10 13">
    <name type="scientific">Candidatus Infernicultor aquiphilus</name>
    <dbReference type="NCBI Taxonomy" id="1805029"/>
    <lineage>
        <taxon>Bacteria</taxon>
        <taxon>Pseudomonadati</taxon>
        <taxon>Atribacterota</taxon>
        <taxon>Candidatus Phoenicimicrobiia</taxon>
        <taxon>Candidatus Pheonicimicrobiales</taxon>
        <taxon>Candidatus Phoenicimicrobiaceae</taxon>
        <taxon>Candidatus Infernicultor</taxon>
    </lineage>
</organism>
<dbReference type="InterPro" id="IPR017896">
    <property type="entry name" value="4Fe4S_Fe-S-bd"/>
</dbReference>
<feature type="domain" description="4Fe-4S ferredoxin-type" evidence="9">
    <location>
        <begin position="933"/>
        <end position="962"/>
    </location>
</feature>
<feature type="domain" description="4Fe-4S ferredoxin-type" evidence="9">
    <location>
        <begin position="109"/>
        <end position="139"/>
    </location>
</feature>
<dbReference type="InterPro" id="IPR017900">
    <property type="entry name" value="4Fe4S_Fe_S_CS"/>
</dbReference>
<dbReference type="GO" id="GO:0051539">
    <property type="term" value="F:4 iron, 4 sulfur cluster binding"/>
    <property type="evidence" value="ECO:0007669"/>
    <property type="project" value="UniProtKB-KW"/>
</dbReference>
<dbReference type="GO" id="GO:0016491">
    <property type="term" value="F:oxidoreductase activity"/>
    <property type="evidence" value="ECO:0007669"/>
    <property type="project" value="UniProtKB-KW"/>
</dbReference>
<reference evidence="10" key="2">
    <citation type="submission" date="2017-09" db="EMBL/GenBank/DDBJ databases">
        <title>Depth-based differentiation of microbial function through sediment-hosted aquifers and enrichment of novel symbionts in the deep terrestrial subsurface.</title>
        <authorList>
            <person name="Probst A.J."/>
            <person name="Ladd B."/>
            <person name="Jarett J.K."/>
            <person name="Geller-Mcgrath D.E."/>
            <person name="Sieber C.M.K."/>
            <person name="Emerson J.B."/>
            <person name="Anantharaman K."/>
            <person name="Thomas B.C."/>
            <person name="Malmstrom R."/>
            <person name="Stieglmeier M."/>
            <person name="Klingl A."/>
            <person name="Woyke T."/>
            <person name="Ryan C.M."/>
            <person name="Banfield J.F."/>
        </authorList>
    </citation>
    <scope>NUCLEOTIDE SEQUENCE</scope>
    <source>
        <strain evidence="10">CG_4_8_14_3_um_filter_34_18</strain>
    </source>
</reference>
<evidence type="ECO:0000256" key="4">
    <source>
        <dbReference type="ARBA" id="ARBA00022723"/>
    </source>
</evidence>
<dbReference type="PANTHER" id="PTHR43498:SF1">
    <property type="entry name" value="COB--COM HETERODISULFIDE REDUCTASE IRON-SULFUR SUBUNIT A"/>
    <property type="match status" value="1"/>
</dbReference>
<protein>
    <submittedName>
        <fullName evidence="10">Heterodisulfide reductase</fullName>
    </submittedName>
</protein>
<dbReference type="AlphaFoldDB" id="A0A2M7KAE3"/>
<dbReference type="PANTHER" id="PTHR43498">
    <property type="entry name" value="FERREDOXIN:COB-COM HETERODISULFIDE REDUCTASE SUBUNIT A"/>
    <property type="match status" value="1"/>
</dbReference>
<feature type="domain" description="4Fe-4S ferredoxin-type" evidence="9">
    <location>
        <begin position="964"/>
        <end position="993"/>
    </location>
</feature>
<dbReference type="SUPFAM" id="SSF54862">
    <property type="entry name" value="4Fe-4S ferredoxins"/>
    <property type="match status" value="2"/>
</dbReference>
<dbReference type="PROSITE" id="PS00198">
    <property type="entry name" value="4FE4S_FER_1"/>
    <property type="match status" value="3"/>
</dbReference>
<evidence type="ECO:0000256" key="3">
    <source>
        <dbReference type="ARBA" id="ARBA00022485"/>
    </source>
</evidence>
<dbReference type="Pfam" id="PF12831">
    <property type="entry name" value="FAD_oxidored"/>
    <property type="match status" value="1"/>
</dbReference>
<dbReference type="RefSeq" id="WP_406608236.1">
    <property type="nucleotide sequence ID" value="NZ_PFKO01000325.1"/>
</dbReference>
<keyword evidence="7" id="KW-0408">Iron</keyword>
<dbReference type="SUPFAM" id="SSF51971">
    <property type="entry name" value="Nucleotide-binding domain"/>
    <property type="match status" value="1"/>
</dbReference>
<dbReference type="Pfam" id="PF12838">
    <property type="entry name" value="Fer4_7"/>
    <property type="match status" value="1"/>
</dbReference>
<evidence type="ECO:0000313" key="10">
    <source>
        <dbReference type="EMBL" id="PIX35103.1"/>
    </source>
</evidence>
<keyword evidence="5" id="KW-0274">FAD</keyword>
<evidence type="ECO:0000256" key="1">
    <source>
        <dbReference type="ARBA" id="ARBA00001974"/>
    </source>
</evidence>
<evidence type="ECO:0000313" key="13">
    <source>
        <dbReference type="Proteomes" id="UP000231493"/>
    </source>
</evidence>
<evidence type="ECO:0000256" key="5">
    <source>
        <dbReference type="ARBA" id="ARBA00022827"/>
    </source>
</evidence>
<dbReference type="SUPFAM" id="SSF51905">
    <property type="entry name" value="FAD/NAD(P)-binding domain"/>
    <property type="match status" value="1"/>
</dbReference>
<keyword evidence="5" id="KW-0285">Flavoprotein</keyword>
<accession>A0A2M7PMM7</accession>
<dbReference type="EMBL" id="PFIP01000020">
    <property type="protein sequence ID" value="PIX35103.1"/>
    <property type="molecule type" value="Genomic_DNA"/>
</dbReference>
<evidence type="ECO:0000256" key="6">
    <source>
        <dbReference type="ARBA" id="ARBA00023002"/>
    </source>
</evidence>
<dbReference type="Gene3D" id="3.50.50.60">
    <property type="entry name" value="FAD/NAD(P)-binding domain"/>
    <property type="match status" value="1"/>
</dbReference>
<evidence type="ECO:0000313" key="11">
    <source>
        <dbReference type="EMBL" id="PIY31557.1"/>
    </source>
</evidence>
<evidence type="ECO:0000256" key="7">
    <source>
        <dbReference type="ARBA" id="ARBA00023004"/>
    </source>
</evidence>
<evidence type="ECO:0000256" key="8">
    <source>
        <dbReference type="ARBA" id="ARBA00023014"/>
    </source>
</evidence>
<keyword evidence="4" id="KW-0479">Metal-binding</keyword>
<dbReference type="Proteomes" id="UP000231493">
    <property type="component" value="Unassembled WGS sequence"/>
</dbReference>